<dbReference type="Pfam" id="PF13843">
    <property type="entry name" value="DDE_Tnp_1_7"/>
    <property type="match status" value="1"/>
</dbReference>
<reference evidence="2" key="1">
    <citation type="journal article" date="2023" name="G3 (Bethesda)">
        <title>A reference genome for the long-term kleptoplast-retaining sea slug Elysia crispata morphotype clarki.</title>
        <authorList>
            <person name="Eastman K.E."/>
            <person name="Pendleton A.L."/>
            <person name="Shaikh M.A."/>
            <person name="Suttiyut T."/>
            <person name="Ogas R."/>
            <person name="Tomko P."/>
            <person name="Gavelis G."/>
            <person name="Widhalm J.R."/>
            <person name="Wisecaver J.H."/>
        </authorList>
    </citation>
    <scope>NUCLEOTIDE SEQUENCE</scope>
    <source>
        <strain evidence="2">ECLA1</strain>
    </source>
</reference>
<evidence type="ECO:0000313" key="2">
    <source>
        <dbReference type="EMBL" id="KAK3701944.1"/>
    </source>
</evidence>
<gene>
    <name evidence="2" type="ORF">RRG08_017835</name>
</gene>
<dbReference type="AlphaFoldDB" id="A0AAE0XPZ8"/>
<dbReference type="Proteomes" id="UP001283361">
    <property type="component" value="Unassembled WGS sequence"/>
</dbReference>
<dbReference type="InterPro" id="IPR029526">
    <property type="entry name" value="PGBD"/>
</dbReference>
<dbReference type="EMBL" id="JAWDGP010007871">
    <property type="protein sequence ID" value="KAK3701944.1"/>
    <property type="molecule type" value="Genomic_DNA"/>
</dbReference>
<accession>A0AAE0XPZ8</accession>
<comment type="caution">
    <text evidence="2">The sequence shown here is derived from an EMBL/GenBank/DDBJ whole genome shotgun (WGS) entry which is preliminary data.</text>
</comment>
<keyword evidence="3" id="KW-1185">Reference proteome</keyword>
<proteinExistence type="predicted"/>
<evidence type="ECO:0000259" key="1">
    <source>
        <dbReference type="Pfam" id="PF13843"/>
    </source>
</evidence>
<evidence type="ECO:0000313" key="3">
    <source>
        <dbReference type="Proteomes" id="UP001283361"/>
    </source>
</evidence>
<feature type="domain" description="PiggyBac transposable element-derived protein" evidence="1">
    <location>
        <begin position="58"/>
        <end position="175"/>
    </location>
</feature>
<protein>
    <recommendedName>
        <fullName evidence="1">PiggyBac transposable element-derived protein domain-containing protein</fullName>
    </recommendedName>
</protein>
<organism evidence="2 3">
    <name type="scientific">Elysia crispata</name>
    <name type="common">lettuce slug</name>
    <dbReference type="NCBI Taxonomy" id="231223"/>
    <lineage>
        <taxon>Eukaryota</taxon>
        <taxon>Metazoa</taxon>
        <taxon>Spiralia</taxon>
        <taxon>Lophotrochozoa</taxon>
        <taxon>Mollusca</taxon>
        <taxon>Gastropoda</taxon>
        <taxon>Heterobranchia</taxon>
        <taxon>Euthyneura</taxon>
        <taxon>Panpulmonata</taxon>
        <taxon>Sacoglossa</taxon>
        <taxon>Placobranchoidea</taxon>
        <taxon>Plakobranchidae</taxon>
        <taxon>Elysia</taxon>
    </lineage>
</organism>
<sequence length="191" mass="21671">MSVTEELVDGTVVRTRSHYGKDGTEWRRTPMAADAQTTRTNVVTLPWNCIPNTKTATSPAETFGLFICHDMIKLIVKYTNEEGKRQRGNKWKETDDIEIKGLDGILIFLGVQKQSKVNLVTVWQPLIGQDFVRATMSKNRCFQLLNTLDSTIRTNDKEGKKVTSSLQLVKFWKSTSLTCKSLYSWNICDCG</sequence>
<name>A0AAE0XPZ8_9GAST</name>